<comment type="caution">
    <text evidence="2">The sequence shown here is derived from an EMBL/GenBank/DDBJ whole genome shotgun (WGS) entry which is preliminary data.</text>
</comment>
<proteinExistence type="predicted"/>
<feature type="chain" id="PRO_5017765363" description="DUF1353 domain-containing protein" evidence="1">
    <location>
        <begin position="23"/>
        <end position="246"/>
    </location>
</feature>
<sequence length="246" mass="26632">MAHPITKTIAAVLSLLACVVVAGCETIDFDNLPSGKFSGTLIVMWVGEGGKAGDGKFVFVPDPHNRLSFTRGAVSTPIVPGVMYTDGGSVPKVVQPFRGFNPWGYAPAYMVHDWIFTAHHCISDGKKDPAYLAMADINFYESGVILGEAIQTLMAEKLVKKNDVAKFAITTAVLSPVARNVWDAKRGVCDAAAVKPEHLREIELAVPGSTTEEARRRHIDVEASVRTIRRPSNAVVVGRVSFDRQL</sequence>
<feature type="signal peptide" evidence="1">
    <location>
        <begin position="1"/>
        <end position="22"/>
    </location>
</feature>
<dbReference type="RefSeq" id="WP_116273100.1">
    <property type="nucleotide sequence ID" value="NZ_KZ859521.1"/>
</dbReference>
<name>A0A3E1BRD8_RHILT</name>
<evidence type="ECO:0000313" key="3">
    <source>
        <dbReference type="Proteomes" id="UP000256748"/>
    </source>
</evidence>
<reference evidence="2 3" key="1">
    <citation type="submission" date="2017-03" db="EMBL/GenBank/DDBJ databases">
        <title>Genome analysis of Rhizobial strains effectives or ineffectives for nitrogen fixation isolated from bean seeds.</title>
        <authorList>
            <person name="Peralta H."/>
            <person name="Aguilar-Vera A."/>
            <person name="Mora Y."/>
            <person name="Vargas-Lagunas C."/>
            <person name="Girard L."/>
            <person name="Mora J."/>
        </authorList>
    </citation>
    <scope>NUCLEOTIDE SEQUENCE [LARGE SCALE GENOMIC DNA]</scope>
    <source>
        <strain evidence="2 3">CCGM5</strain>
    </source>
</reference>
<organism evidence="2 3">
    <name type="scientific">Rhizobium leguminosarum bv. trifolii</name>
    <dbReference type="NCBI Taxonomy" id="386"/>
    <lineage>
        <taxon>Bacteria</taxon>
        <taxon>Pseudomonadati</taxon>
        <taxon>Pseudomonadota</taxon>
        <taxon>Alphaproteobacteria</taxon>
        <taxon>Hyphomicrobiales</taxon>
        <taxon>Rhizobiaceae</taxon>
        <taxon>Rhizobium/Agrobacterium group</taxon>
        <taxon>Rhizobium</taxon>
    </lineage>
</organism>
<gene>
    <name evidence="2" type="ORF">B5K10_09260</name>
</gene>
<evidence type="ECO:0000313" key="2">
    <source>
        <dbReference type="EMBL" id="RFB96671.1"/>
    </source>
</evidence>
<dbReference type="Proteomes" id="UP000256748">
    <property type="component" value="Unassembled WGS sequence"/>
</dbReference>
<dbReference type="PROSITE" id="PS51257">
    <property type="entry name" value="PROKAR_LIPOPROTEIN"/>
    <property type="match status" value="1"/>
</dbReference>
<evidence type="ECO:0008006" key="4">
    <source>
        <dbReference type="Google" id="ProtNLM"/>
    </source>
</evidence>
<evidence type="ECO:0000256" key="1">
    <source>
        <dbReference type="SAM" id="SignalP"/>
    </source>
</evidence>
<accession>A0A3E1BRD8</accession>
<dbReference type="EMBL" id="NAOO01000009">
    <property type="protein sequence ID" value="RFB96671.1"/>
    <property type="molecule type" value="Genomic_DNA"/>
</dbReference>
<keyword evidence="1" id="KW-0732">Signal</keyword>
<dbReference type="AlphaFoldDB" id="A0A3E1BRD8"/>
<protein>
    <recommendedName>
        <fullName evidence="4">DUF1353 domain-containing protein</fullName>
    </recommendedName>
</protein>